<dbReference type="PROSITE" id="PS50001">
    <property type="entry name" value="SH2"/>
    <property type="match status" value="1"/>
</dbReference>
<feature type="region of interest" description="Disordered" evidence="3">
    <location>
        <begin position="1"/>
        <end position="148"/>
    </location>
</feature>
<dbReference type="SUPFAM" id="SSF55550">
    <property type="entry name" value="SH2 domain"/>
    <property type="match status" value="1"/>
</dbReference>
<dbReference type="Gene3D" id="3.30.505.10">
    <property type="entry name" value="SH2 domain"/>
    <property type="match status" value="1"/>
</dbReference>
<reference evidence="5" key="1">
    <citation type="submission" date="2020-04" db="EMBL/GenBank/DDBJ databases">
        <authorList>
            <person name="Neveu A P."/>
        </authorList>
    </citation>
    <scope>NUCLEOTIDE SEQUENCE</scope>
    <source>
        <tissue evidence="5">Whole embryo</tissue>
    </source>
</reference>
<dbReference type="InterPro" id="IPR036860">
    <property type="entry name" value="SH2_dom_sf"/>
</dbReference>
<keyword evidence="1 2" id="KW-0727">SH2 domain</keyword>
<feature type="compositionally biased region" description="Basic and acidic residues" evidence="3">
    <location>
        <begin position="261"/>
        <end position="279"/>
    </location>
</feature>
<feature type="compositionally biased region" description="Basic residues" evidence="3">
    <location>
        <begin position="540"/>
        <end position="551"/>
    </location>
</feature>
<feature type="compositionally biased region" description="Polar residues" evidence="3">
    <location>
        <begin position="284"/>
        <end position="302"/>
    </location>
</feature>
<feature type="compositionally biased region" description="Polar residues" evidence="3">
    <location>
        <begin position="412"/>
        <end position="444"/>
    </location>
</feature>
<feature type="compositionally biased region" description="Basic and acidic residues" evidence="3">
    <location>
        <begin position="107"/>
        <end position="120"/>
    </location>
</feature>
<evidence type="ECO:0000313" key="5">
    <source>
        <dbReference type="EMBL" id="CAB3262750.1"/>
    </source>
</evidence>
<dbReference type="AlphaFoldDB" id="A0A6F9DI91"/>
<sequence>MSRKWNPFRKHRPKADSHGTTSANEDIEFQPAPIDQESHWSSSSGSTRSRELHSDDPDLSARRDSGQKHAGLPSVSAGFLNAHNETAADGKRSKHYQNHAENGGMRYRKDSLSSKFKDLSHSGPDSMSKSGGKNNYDSTDNGFGSEPSHLVSAATITRTSPRAPKKLIKPGEINAPQPAYLSQQGNSNLGLSVSDEYTDPFDAVHAKGRLQMVPNEQSAVDGYIEPYEAQQMYHDVTQSSAGLGEMKASLSDSTDLQKKKLYDDPWDRSGQARESKTDYEEPWDNSNRVATLPYSSKKPSSRQQHEELVLEYPNMPSTGSLHGSGDSSASSSSASLAKQRMVKVERSPRNSPRSSPRHSPKLDRRLIRPQDPRNQLYSAPGGGKYRPVDQRLIKAEPSLEELRRNSPGGTGASSRASSVTNSPMSSSRGSPNRSPMNTLSQTEAADQACEEALRRASSPLVQPMNVSHHLLNKAKSRSLDIRNRQYMQQSRPPRGAIPKSASDDQLMQAALMKAHYHASQPLGGVTEYEEPWDTGESKSAHSKAHVSHSRSRSYELNSSYSYAALQPRHSKSHSFDKPALPEGNYHRHPNYEQPWDQQEVVPHGHLESMQRFQERRLELHPSEAISDRDCDPLLPLERQCWFHGAITRDEANQRLETEVEGSYLVRKSESIRNNFSLSLRTRTETIHMVISRTRDGMWILGEFSAPFHSVPEMVAHYATHRLKINEAHHISLSYPVSEYL</sequence>
<feature type="region of interest" description="Disordered" evidence="3">
    <location>
        <begin position="261"/>
        <end position="451"/>
    </location>
</feature>
<gene>
    <name evidence="5" type="primary">LOC100182710</name>
</gene>
<feature type="region of interest" description="Disordered" evidence="3">
    <location>
        <begin position="567"/>
        <end position="591"/>
    </location>
</feature>
<evidence type="ECO:0000259" key="4">
    <source>
        <dbReference type="PROSITE" id="PS50001"/>
    </source>
</evidence>
<feature type="compositionally biased region" description="Polar residues" evidence="3">
    <location>
        <begin position="123"/>
        <end position="142"/>
    </location>
</feature>
<feature type="compositionally biased region" description="Basic residues" evidence="3">
    <location>
        <begin position="1"/>
        <end position="13"/>
    </location>
</feature>
<organism evidence="5">
    <name type="scientific">Phallusia mammillata</name>
    <dbReference type="NCBI Taxonomy" id="59560"/>
    <lineage>
        <taxon>Eukaryota</taxon>
        <taxon>Metazoa</taxon>
        <taxon>Chordata</taxon>
        <taxon>Tunicata</taxon>
        <taxon>Ascidiacea</taxon>
        <taxon>Phlebobranchia</taxon>
        <taxon>Ascidiidae</taxon>
        <taxon>Phallusia</taxon>
    </lineage>
</organism>
<dbReference type="InterPro" id="IPR051846">
    <property type="entry name" value="SH2_domain_adapters"/>
</dbReference>
<feature type="region of interest" description="Disordered" evidence="3">
    <location>
        <begin position="527"/>
        <end position="552"/>
    </location>
</feature>
<name>A0A6F9DI91_9ASCI</name>
<feature type="compositionally biased region" description="Low complexity" evidence="3">
    <location>
        <begin position="319"/>
        <end position="337"/>
    </location>
</feature>
<evidence type="ECO:0000256" key="2">
    <source>
        <dbReference type="PROSITE-ProRule" id="PRU00191"/>
    </source>
</evidence>
<accession>A0A6F9DI91</accession>
<dbReference type="PANTHER" id="PTHR15127:SF32">
    <property type="entry name" value="HEAVYWEIGHT, ISOFORM A"/>
    <property type="match status" value="1"/>
</dbReference>
<feature type="domain" description="SH2" evidence="4">
    <location>
        <begin position="641"/>
        <end position="736"/>
    </location>
</feature>
<dbReference type="PANTHER" id="PTHR15127">
    <property type="entry name" value="HEAVYWEIGHT, ISOFORM A"/>
    <property type="match status" value="1"/>
</dbReference>
<dbReference type="PRINTS" id="PR00401">
    <property type="entry name" value="SH2DOMAIN"/>
</dbReference>
<evidence type="ECO:0000256" key="1">
    <source>
        <dbReference type="ARBA" id="ARBA00022999"/>
    </source>
</evidence>
<dbReference type="EMBL" id="LR786888">
    <property type="protein sequence ID" value="CAB3262750.1"/>
    <property type="molecule type" value="mRNA"/>
</dbReference>
<feature type="compositionally biased region" description="Basic and acidic residues" evidence="3">
    <location>
        <begin position="360"/>
        <end position="371"/>
    </location>
</feature>
<proteinExistence type="evidence at transcript level"/>
<protein>
    <submittedName>
        <fullName evidence="5">Uncharacterized protein LOC100182710</fullName>
    </submittedName>
</protein>
<dbReference type="GO" id="GO:0001784">
    <property type="term" value="F:phosphotyrosine residue binding"/>
    <property type="evidence" value="ECO:0007669"/>
    <property type="project" value="TreeGrafter"/>
</dbReference>
<feature type="compositionally biased region" description="Basic and acidic residues" evidence="3">
    <location>
        <begin position="48"/>
        <end position="67"/>
    </location>
</feature>
<dbReference type="SMART" id="SM00252">
    <property type="entry name" value="SH2"/>
    <property type="match status" value="1"/>
</dbReference>
<dbReference type="InterPro" id="IPR000980">
    <property type="entry name" value="SH2"/>
</dbReference>
<evidence type="ECO:0000256" key="3">
    <source>
        <dbReference type="SAM" id="MobiDB-lite"/>
    </source>
</evidence>
<dbReference type="Pfam" id="PF00017">
    <property type="entry name" value="SH2"/>
    <property type="match status" value="1"/>
</dbReference>